<sequence length="111" mass="12910">MGKKKKGVRLQLLSRYLSSDSIDVLTCPDLRQYKSLRSYDLDKQKNKHIGSLHPKKVDSGVFIHHEERVRKFTRLHVDHILMKLLHLLNPANRHLCRAYFASAVSIQILPV</sequence>
<dbReference type="Proteomes" id="UP001267290">
    <property type="component" value="Unassembled WGS sequence"/>
</dbReference>
<accession>A0ABU1NYL9</accession>
<evidence type="ECO:0000313" key="1">
    <source>
        <dbReference type="EMBL" id="MDR6552594.1"/>
    </source>
</evidence>
<evidence type="ECO:0000313" key="2">
    <source>
        <dbReference type="Proteomes" id="UP001267290"/>
    </source>
</evidence>
<proteinExistence type="predicted"/>
<comment type="caution">
    <text evidence="1">The sequence shown here is derived from an EMBL/GenBank/DDBJ whole genome shotgun (WGS) entry which is preliminary data.</text>
</comment>
<protein>
    <submittedName>
        <fullName evidence="1">Uncharacterized protein</fullName>
    </submittedName>
</protein>
<keyword evidence="2" id="KW-1185">Reference proteome</keyword>
<organism evidence="1 2">
    <name type="scientific">Paenibacillus qinlingensis</name>
    <dbReference type="NCBI Taxonomy" id="1837343"/>
    <lineage>
        <taxon>Bacteria</taxon>
        <taxon>Bacillati</taxon>
        <taxon>Bacillota</taxon>
        <taxon>Bacilli</taxon>
        <taxon>Bacillales</taxon>
        <taxon>Paenibacillaceae</taxon>
        <taxon>Paenibacillus</taxon>
    </lineage>
</organism>
<name>A0ABU1NYL9_9BACL</name>
<reference evidence="1 2" key="1">
    <citation type="submission" date="2023-07" db="EMBL/GenBank/DDBJ databases">
        <title>Sorghum-associated microbial communities from plants grown in Nebraska, USA.</title>
        <authorList>
            <person name="Schachtman D."/>
        </authorList>
    </citation>
    <scope>NUCLEOTIDE SEQUENCE [LARGE SCALE GENOMIC DNA]</scope>
    <source>
        <strain evidence="1 2">CC258</strain>
    </source>
</reference>
<dbReference type="EMBL" id="JAVDSB010000007">
    <property type="protein sequence ID" value="MDR6552594.1"/>
    <property type="molecule type" value="Genomic_DNA"/>
</dbReference>
<gene>
    <name evidence="1" type="ORF">J2736_003801</name>
</gene>